<dbReference type="InterPro" id="IPR002931">
    <property type="entry name" value="Transglutaminase-like"/>
</dbReference>
<comment type="caution">
    <text evidence="4">The sequence shown here is derived from an EMBL/GenBank/DDBJ whole genome shotgun (WGS) entry which is preliminary data.</text>
</comment>
<feature type="region of interest" description="Disordered" evidence="1">
    <location>
        <begin position="800"/>
        <end position="821"/>
    </location>
</feature>
<feature type="transmembrane region" description="Helical" evidence="2">
    <location>
        <begin position="120"/>
        <end position="141"/>
    </location>
</feature>
<evidence type="ECO:0000313" key="4">
    <source>
        <dbReference type="EMBL" id="MDN4471488.1"/>
    </source>
</evidence>
<dbReference type="InterPro" id="IPR038765">
    <property type="entry name" value="Papain-like_cys_pep_sf"/>
</dbReference>
<feature type="transmembrane region" description="Helical" evidence="2">
    <location>
        <begin position="181"/>
        <end position="204"/>
    </location>
</feature>
<keyword evidence="2" id="KW-0472">Membrane</keyword>
<keyword evidence="2" id="KW-1133">Transmembrane helix</keyword>
<sequence>MRDTSASRQLWLTLAALGLVTGLALWSAWPIYATPRMVLAGVVGVTIGIGSALLGRARAWSAWAGAGIAVAGFVLAAVPLASPGSMGSPAAIGRGVMEVLAAAVLDWRRLLTISIPVADYQTLLVPFLVVMIGCSWAAVTLSFARGRLWTLAVLPMLGMVAFGAVFGSATAGRTVTVGPLILPAATQVALAGASLLVCGAWLIWRARLDRSDALRVARSQSATVRAGGTSLALAVRRRLGAYGLIGAAALGGLAFVPVTDMLGAREALRDSVLPPEVISAQTSPLTVYRGWFADGLHDEALLTVEGDVSGQRLRFATLDSYDGQTFHIDPLSAEFARQPTTQARSITVTIGSAYTGIWVPIVTAEGGAPTFTGARAGALTDSYYADASLGTAVVVPSADEPGLGLLPGDTYTIAASNAASAGALETVSGGEPTVSDEQYPALAAWVEQQGLGRTGADLAELVSRLRERGYLSHAAREEGAQAWISDLSSRAPYTFEPVRAGHTAARVDALFQNLLEQELRVGTGADEAALVAAVGDDEQFAAAGAVLANYLGFDARVVVGVRLGGADPADGVPACDSVCTGANVSAWVEVRVGEGAWAPLDVTPQFVSPPTRIRQGESLPENPTEVDEPSSEVIEPPSAQRDEATSETSATEPDAQDAPAVVEAMLVALTLALALALLLAPLAVLPVAKALRRRWRRQAQAEVSMVGAWEELVDAYVDAGFEVPERLTRGELADLVDREAALVAAYAVDSAVFAEHAPTLEERDALWRLVDDERRQLTAEMRLRQRLGSRLSPASLVRRARGDKAASPLLAHPGRRSDAAR</sequence>
<dbReference type="Pfam" id="PF01841">
    <property type="entry name" value="Transglut_core"/>
    <property type="match status" value="1"/>
</dbReference>
<proteinExistence type="predicted"/>
<protein>
    <submittedName>
        <fullName evidence="4">Transglutaminase-like domain-containing protein</fullName>
    </submittedName>
</protein>
<keyword evidence="2" id="KW-0812">Transmembrane</keyword>
<evidence type="ECO:0000259" key="3">
    <source>
        <dbReference type="Pfam" id="PF01841"/>
    </source>
</evidence>
<dbReference type="RefSeq" id="WP_301125166.1">
    <property type="nucleotide sequence ID" value="NZ_JAUHPV010000001.1"/>
</dbReference>
<feature type="transmembrane region" description="Helical" evidence="2">
    <location>
        <begin position="38"/>
        <end position="55"/>
    </location>
</feature>
<feature type="transmembrane region" description="Helical" evidence="2">
    <location>
        <begin position="12"/>
        <end position="32"/>
    </location>
</feature>
<feature type="transmembrane region" description="Helical" evidence="2">
    <location>
        <begin position="239"/>
        <end position="258"/>
    </location>
</feature>
<organism evidence="4 5">
    <name type="scientific">Demequina zhanjiangensis</name>
    <dbReference type="NCBI Taxonomy" id="3051659"/>
    <lineage>
        <taxon>Bacteria</taxon>
        <taxon>Bacillati</taxon>
        <taxon>Actinomycetota</taxon>
        <taxon>Actinomycetes</taxon>
        <taxon>Micrococcales</taxon>
        <taxon>Demequinaceae</taxon>
        <taxon>Demequina</taxon>
    </lineage>
</organism>
<gene>
    <name evidence="4" type="ORF">QQX04_00615</name>
</gene>
<feature type="domain" description="Transglutaminase-like" evidence="3">
    <location>
        <begin position="527"/>
        <end position="601"/>
    </location>
</feature>
<feature type="transmembrane region" description="Helical" evidence="2">
    <location>
        <begin position="148"/>
        <end position="169"/>
    </location>
</feature>
<evidence type="ECO:0000256" key="2">
    <source>
        <dbReference type="SAM" id="Phobius"/>
    </source>
</evidence>
<feature type="transmembrane region" description="Helical" evidence="2">
    <location>
        <begin position="62"/>
        <end position="81"/>
    </location>
</feature>
<evidence type="ECO:0000313" key="5">
    <source>
        <dbReference type="Proteomes" id="UP001172738"/>
    </source>
</evidence>
<dbReference type="SUPFAM" id="SSF54001">
    <property type="entry name" value="Cysteine proteinases"/>
    <property type="match status" value="1"/>
</dbReference>
<evidence type="ECO:0000256" key="1">
    <source>
        <dbReference type="SAM" id="MobiDB-lite"/>
    </source>
</evidence>
<feature type="region of interest" description="Disordered" evidence="1">
    <location>
        <begin position="608"/>
        <end position="656"/>
    </location>
</feature>
<name>A0ABT8FX56_9MICO</name>
<dbReference type="Proteomes" id="UP001172738">
    <property type="component" value="Unassembled WGS sequence"/>
</dbReference>
<keyword evidence="5" id="KW-1185">Reference proteome</keyword>
<feature type="transmembrane region" description="Helical" evidence="2">
    <location>
        <begin position="664"/>
        <end position="688"/>
    </location>
</feature>
<dbReference type="EMBL" id="JAUHPV010000001">
    <property type="protein sequence ID" value="MDN4471488.1"/>
    <property type="molecule type" value="Genomic_DNA"/>
</dbReference>
<reference evidence="4" key="1">
    <citation type="submission" date="2023-06" db="EMBL/GenBank/DDBJ databases">
        <title>SYSU T00b26.</title>
        <authorList>
            <person name="Gao L."/>
            <person name="Fang B.-Z."/>
            <person name="Li W.-J."/>
        </authorList>
    </citation>
    <scope>NUCLEOTIDE SEQUENCE</scope>
    <source>
        <strain evidence="4">SYSU T00b26</strain>
    </source>
</reference>
<accession>A0ABT8FX56</accession>